<dbReference type="PANTHER" id="PTHR44936">
    <property type="entry name" value="SENSOR PROTEIN CREC"/>
    <property type="match status" value="1"/>
</dbReference>
<dbReference type="EC" id="2.7.13.3" evidence="3"/>
<dbReference type="GO" id="GO:0000155">
    <property type="term" value="F:phosphorelay sensor kinase activity"/>
    <property type="evidence" value="ECO:0007669"/>
    <property type="project" value="InterPro"/>
</dbReference>
<keyword evidence="4" id="KW-1003">Cell membrane</keyword>
<sequence>MNFQMNFRWLKRYVPRGLYSRAALILILPVVTLQLVVSVVFIQRHFEGVTRQMTRATAREVQLLIDRLPGPDAVLPPDLIALAQGLEIDVSRVAAADIPASSLKRWYDLTGAIVDASLRENLSDTRRVALPDDYNVHVYVSTAAGLIDFHFDRRRVSASQPHQLFVNMVFFGVLMTVIAFFYLRNQLRPIKRLAEAAEAFGKGRSVPYRPSGALEVRAAGSAFLDMRARIDRQIEQRTLLLSGVSHDLRTPLTRLKLGLSLLDSDDATDMLHDVDDMQRMLDGFLSFTRGAGDVAPEDTDPCDLVERIIRDSQRAEIPVTLGDATGCDQGRVMLRPLAIRRAVTNLIDNAVHYGNRAEVSILLTEKSLRIRIEDDGPGIPADRRGDAVKPFTRLDSARNQNRASGVGLGLAIAADIARAHGGSLRLGESEKLGGLQADIVIRR</sequence>
<evidence type="ECO:0000313" key="19">
    <source>
        <dbReference type="Proteomes" id="UP000051587"/>
    </source>
</evidence>
<dbReference type="InterPro" id="IPR004358">
    <property type="entry name" value="Sig_transdc_His_kin-like_C"/>
</dbReference>
<evidence type="ECO:0000256" key="9">
    <source>
        <dbReference type="ARBA" id="ARBA00022741"/>
    </source>
</evidence>
<keyword evidence="7 18" id="KW-0808">Transferase</keyword>
<keyword evidence="14 15" id="KW-0472">Membrane</keyword>
<evidence type="ECO:0000256" key="15">
    <source>
        <dbReference type="SAM" id="Phobius"/>
    </source>
</evidence>
<dbReference type="STRING" id="53501.SAMN04488043_1056"/>
<dbReference type="AlphaFoldDB" id="A0A0P1FYC0"/>
<keyword evidence="19" id="KW-1185">Reference proteome</keyword>
<evidence type="ECO:0000256" key="5">
    <source>
        <dbReference type="ARBA" id="ARBA00022519"/>
    </source>
</evidence>
<dbReference type="Pfam" id="PF00512">
    <property type="entry name" value="HisKA"/>
    <property type="match status" value="1"/>
</dbReference>
<reference evidence="18 19" key="1">
    <citation type="submission" date="2015-09" db="EMBL/GenBank/DDBJ databases">
        <authorList>
            <consortium name="Swine Surveillance"/>
        </authorList>
    </citation>
    <scope>NUCLEOTIDE SEQUENCE [LARGE SCALE GENOMIC DNA]</scope>
    <source>
        <strain evidence="18 19">CECT 4357</strain>
    </source>
</reference>
<evidence type="ECO:0000256" key="3">
    <source>
        <dbReference type="ARBA" id="ARBA00012438"/>
    </source>
</evidence>
<dbReference type="Gene3D" id="3.30.565.10">
    <property type="entry name" value="Histidine kinase-like ATPase, C-terminal domain"/>
    <property type="match status" value="1"/>
</dbReference>
<dbReference type="SUPFAM" id="SSF55874">
    <property type="entry name" value="ATPase domain of HSP90 chaperone/DNA topoisomerase II/histidine kinase"/>
    <property type="match status" value="1"/>
</dbReference>
<dbReference type="SMART" id="SM00387">
    <property type="entry name" value="HATPase_c"/>
    <property type="match status" value="1"/>
</dbReference>
<evidence type="ECO:0000256" key="2">
    <source>
        <dbReference type="ARBA" id="ARBA00004429"/>
    </source>
</evidence>
<evidence type="ECO:0000256" key="6">
    <source>
        <dbReference type="ARBA" id="ARBA00022553"/>
    </source>
</evidence>
<dbReference type="SMART" id="SM00388">
    <property type="entry name" value="HisKA"/>
    <property type="match status" value="1"/>
</dbReference>
<dbReference type="InterPro" id="IPR003660">
    <property type="entry name" value="HAMP_dom"/>
</dbReference>
<gene>
    <name evidence="18" type="primary">envZ</name>
    <name evidence="18" type="ORF">TG4357_02470</name>
</gene>
<evidence type="ECO:0000256" key="12">
    <source>
        <dbReference type="ARBA" id="ARBA00022989"/>
    </source>
</evidence>
<evidence type="ECO:0000256" key="11">
    <source>
        <dbReference type="ARBA" id="ARBA00022840"/>
    </source>
</evidence>
<dbReference type="Gene3D" id="1.10.287.130">
    <property type="match status" value="1"/>
</dbReference>
<dbReference type="InterPro" id="IPR003594">
    <property type="entry name" value="HATPase_dom"/>
</dbReference>
<evidence type="ECO:0000256" key="14">
    <source>
        <dbReference type="ARBA" id="ARBA00023136"/>
    </source>
</evidence>
<keyword evidence="6" id="KW-0597">Phosphoprotein</keyword>
<evidence type="ECO:0000256" key="13">
    <source>
        <dbReference type="ARBA" id="ARBA00023012"/>
    </source>
</evidence>
<dbReference type="Proteomes" id="UP000051587">
    <property type="component" value="Unassembled WGS sequence"/>
</dbReference>
<evidence type="ECO:0000313" key="18">
    <source>
        <dbReference type="EMBL" id="CUH66534.1"/>
    </source>
</evidence>
<dbReference type="CDD" id="cd00082">
    <property type="entry name" value="HisKA"/>
    <property type="match status" value="1"/>
</dbReference>
<accession>A0A0P1FYC0</accession>
<dbReference type="EMBL" id="CYSA01000025">
    <property type="protein sequence ID" value="CUH66534.1"/>
    <property type="molecule type" value="Genomic_DNA"/>
</dbReference>
<protein>
    <recommendedName>
        <fullName evidence="3">histidine kinase</fullName>
        <ecNumber evidence="3">2.7.13.3</ecNumber>
    </recommendedName>
</protein>
<evidence type="ECO:0000256" key="4">
    <source>
        <dbReference type="ARBA" id="ARBA00022475"/>
    </source>
</evidence>
<dbReference type="SUPFAM" id="SSF47384">
    <property type="entry name" value="Homodimeric domain of signal transducing histidine kinase"/>
    <property type="match status" value="1"/>
</dbReference>
<dbReference type="InterPro" id="IPR036890">
    <property type="entry name" value="HATPase_C_sf"/>
</dbReference>
<organism evidence="18 19">
    <name type="scientific">Thalassovita gelatinovora</name>
    <name type="common">Thalassobius gelatinovorus</name>
    <dbReference type="NCBI Taxonomy" id="53501"/>
    <lineage>
        <taxon>Bacteria</taxon>
        <taxon>Pseudomonadati</taxon>
        <taxon>Pseudomonadota</taxon>
        <taxon>Alphaproteobacteria</taxon>
        <taxon>Rhodobacterales</taxon>
        <taxon>Roseobacteraceae</taxon>
        <taxon>Thalassovita</taxon>
    </lineage>
</organism>
<dbReference type="InterPro" id="IPR050980">
    <property type="entry name" value="2C_sensor_his_kinase"/>
</dbReference>
<dbReference type="CDD" id="cd06225">
    <property type="entry name" value="HAMP"/>
    <property type="match status" value="1"/>
</dbReference>
<proteinExistence type="predicted"/>
<dbReference type="Pfam" id="PF00672">
    <property type="entry name" value="HAMP"/>
    <property type="match status" value="1"/>
</dbReference>
<dbReference type="Pfam" id="PF02518">
    <property type="entry name" value="HATPase_c"/>
    <property type="match status" value="1"/>
</dbReference>
<dbReference type="GO" id="GO:0005524">
    <property type="term" value="F:ATP binding"/>
    <property type="evidence" value="ECO:0007669"/>
    <property type="project" value="UniProtKB-KW"/>
</dbReference>
<keyword evidence="13" id="KW-0902">Two-component regulatory system</keyword>
<evidence type="ECO:0000259" key="17">
    <source>
        <dbReference type="PROSITE" id="PS50885"/>
    </source>
</evidence>
<keyword evidence="5" id="KW-0997">Cell inner membrane</keyword>
<evidence type="ECO:0000256" key="1">
    <source>
        <dbReference type="ARBA" id="ARBA00000085"/>
    </source>
</evidence>
<evidence type="ECO:0000259" key="16">
    <source>
        <dbReference type="PROSITE" id="PS50109"/>
    </source>
</evidence>
<evidence type="ECO:0000256" key="8">
    <source>
        <dbReference type="ARBA" id="ARBA00022692"/>
    </source>
</evidence>
<name>A0A0P1FYC0_THAGE</name>
<keyword evidence="8 15" id="KW-0812">Transmembrane</keyword>
<evidence type="ECO:0000256" key="7">
    <source>
        <dbReference type="ARBA" id="ARBA00022679"/>
    </source>
</evidence>
<comment type="catalytic activity">
    <reaction evidence="1">
        <text>ATP + protein L-histidine = ADP + protein N-phospho-L-histidine.</text>
        <dbReference type="EC" id="2.7.13.3"/>
    </reaction>
</comment>
<feature type="domain" description="Histidine kinase" evidence="16">
    <location>
        <begin position="243"/>
        <end position="443"/>
    </location>
</feature>
<feature type="transmembrane region" description="Helical" evidence="15">
    <location>
        <begin position="164"/>
        <end position="183"/>
    </location>
</feature>
<dbReference type="GO" id="GO:0005886">
    <property type="term" value="C:plasma membrane"/>
    <property type="evidence" value="ECO:0007669"/>
    <property type="project" value="UniProtKB-SubCell"/>
</dbReference>
<dbReference type="PANTHER" id="PTHR44936:SF5">
    <property type="entry name" value="SENSOR HISTIDINE KINASE ENVZ"/>
    <property type="match status" value="1"/>
</dbReference>
<comment type="subcellular location">
    <subcellularLocation>
        <location evidence="2">Cell inner membrane</location>
        <topology evidence="2">Multi-pass membrane protein</topology>
    </subcellularLocation>
</comment>
<keyword evidence="10" id="KW-0418">Kinase</keyword>
<dbReference type="SMART" id="SM00304">
    <property type="entry name" value="HAMP"/>
    <property type="match status" value="1"/>
</dbReference>
<feature type="domain" description="HAMP" evidence="17">
    <location>
        <begin position="184"/>
        <end position="235"/>
    </location>
</feature>
<keyword evidence="9" id="KW-0547">Nucleotide-binding</keyword>
<dbReference type="InterPro" id="IPR005467">
    <property type="entry name" value="His_kinase_dom"/>
</dbReference>
<dbReference type="InterPro" id="IPR003661">
    <property type="entry name" value="HisK_dim/P_dom"/>
</dbReference>
<dbReference type="PROSITE" id="PS50109">
    <property type="entry name" value="HIS_KIN"/>
    <property type="match status" value="1"/>
</dbReference>
<dbReference type="PROSITE" id="PS50885">
    <property type="entry name" value="HAMP"/>
    <property type="match status" value="1"/>
</dbReference>
<keyword evidence="11" id="KW-0067">ATP-binding</keyword>
<dbReference type="PRINTS" id="PR00344">
    <property type="entry name" value="BCTRLSENSOR"/>
</dbReference>
<evidence type="ECO:0000256" key="10">
    <source>
        <dbReference type="ARBA" id="ARBA00022777"/>
    </source>
</evidence>
<dbReference type="CDD" id="cd00075">
    <property type="entry name" value="HATPase"/>
    <property type="match status" value="1"/>
</dbReference>
<keyword evidence="12 15" id="KW-1133">Transmembrane helix</keyword>
<dbReference type="InterPro" id="IPR036097">
    <property type="entry name" value="HisK_dim/P_sf"/>
</dbReference>